<dbReference type="Proteomes" id="UP000298030">
    <property type="component" value="Unassembled WGS sequence"/>
</dbReference>
<feature type="region of interest" description="Disordered" evidence="1">
    <location>
        <begin position="29"/>
        <end position="63"/>
    </location>
</feature>
<evidence type="ECO:0000313" key="2">
    <source>
        <dbReference type="EMBL" id="TEB09414.1"/>
    </source>
</evidence>
<accession>A0A4Y7RK98</accession>
<organism evidence="2 3">
    <name type="scientific">Coprinellus micaceus</name>
    <name type="common">Glistening ink-cap mushroom</name>
    <name type="synonym">Coprinus micaceus</name>
    <dbReference type="NCBI Taxonomy" id="71717"/>
    <lineage>
        <taxon>Eukaryota</taxon>
        <taxon>Fungi</taxon>
        <taxon>Dikarya</taxon>
        <taxon>Basidiomycota</taxon>
        <taxon>Agaricomycotina</taxon>
        <taxon>Agaricomycetes</taxon>
        <taxon>Agaricomycetidae</taxon>
        <taxon>Agaricales</taxon>
        <taxon>Agaricineae</taxon>
        <taxon>Psathyrellaceae</taxon>
        <taxon>Coprinellus</taxon>
    </lineage>
</organism>
<dbReference type="AlphaFoldDB" id="A0A4Y7RK98"/>
<name>A0A4Y7RK98_COPMI</name>
<sequence length="148" mass="16299">MLEGRHWALSSRPQSFLPLRCSLSRFLSDHHPPPSLPPCSQPDPSISLPLYDSDPNLSPTSPRTALRLIPRTKQSPSRPPVGQRYPIVAPDRTHASSKFSHNTAKNANQSYPLARFSKAMPCSSSSTLHVSEAVACLSPFSWVPFRGN</sequence>
<protein>
    <submittedName>
        <fullName evidence="2">Uncharacterized protein</fullName>
    </submittedName>
</protein>
<dbReference type="EMBL" id="QPFP01000506">
    <property type="protein sequence ID" value="TEB09414.1"/>
    <property type="molecule type" value="Genomic_DNA"/>
</dbReference>
<gene>
    <name evidence="2" type="ORF">FA13DRAFT_1107768</name>
</gene>
<evidence type="ECO:0000256" key="1">
    <source>
        <dbReference type="SAM" id="MobiDB-lite"/>
    </source>
</evidence>
<proteinExistence type="predicted"/>
<evidence type="ECO:0000313" key="3">
    <source>
        <dbReference type="Proteomes" id="UP000298030"/>
    </source>
</evidence>
<reference evidence="2 3" key="1">
    <citation type="journal article" date="2019" name="Nat. Ecol. Evol.">
        <title>Megaphylogeny resolves global patterns of mushroom evolution.</title>
        <authorList>
            <person name="Varga T."/>
            <person name="Krizsan K."/>
            <person name="Foldi C."/>
            <person name="Dima B."/>
            <person name="Sanchez-Garcia M."/>
            <person name="Sanchez-Ramirez S."/>
            <person name="Szollosi G.J."/>
            <person name="Szarkandi J.G."/>
            <person name="Papp V."/>
            <person name="Albert L."/>
            <person name="Andreopoulos W."/>
            <person name="Angelini C."/>
            <person name="Antonin V."/>
            <person name="Barry K.W."/>
            <person name="Bougher N.L."/>
            <person name="Buchanan P."/>
            <person name="Buyck B."/>
            <person name="Bense V."/>
            <person name="Catcheside P."/>
            <person name="Chovatia M."/>
            <person name="Cooper J."/>
            <person name="Damon W."/>
            <person name="Desjardin D."/>
            <person name="Finy P."/>
            <person name="Geml J."/>
            <person name="Haridas S."/>
            <person name="Hughes K."/>
            <person name="Justo A."/>
            <person name="Karasinski D."/>
            <person name="Kautmanova I."/>
            <person name="Kiss B."/>
            <person name="Kocsube S."/>
            <person name="Kotiranta H."/>
            <person name="LaButti K.M."/>
            <person name="Lechner B.E."/>
            <person name="Liimatainen K."/>
            <person name="Lipzen A."/>
            <person name="Lukacs Z."/>
            <person name="Mihaltcheva S."/>
            <person name="Morgado L.N."/>
            <person name="Niskanen T."/>
            <person name="Noordeloos M.E."/>
            <person name="Ohm R.A."/>
            <person name="Ortiz-Santana B."/>
            <person name="Ovrebo C."/>
            <person name="Racz N."/>
            <person name="Riley R."/>
            <person name="Savchenko A."/>
            <person name="Shiryaev A."/>
            <person name="Soop K."/>
            <person name="Spirin V."/>
            <person name="Szebenyi C."/>
            <person name="Tomsovsky M."/>
            <person name="Tulloss R.E."/>
            <person name="Uehling J."/>
            <person name="Grigoriev I.V."/>
            <person name="Vagvolgyi C."/>
            <person name="Papp T."/>
            <person name="Martin F.M."/>
            <person name="Miettinen O."/>
            <person name="Hibbett D.S."/>
            <person name="Nagy L.G."/>
        </authorList>
    </citation>
    <scope>NUCLEOTIDE SEQUENCE [LARGE SCALE GENOMIC DNA]</scope>
    <source>
        <strain evidence="2 3">FP101781</strain>
    </source>
</reference>
<comment type="caution">
    <text evidence="2">The sequence shown here is derived from an EMBL/GenBank/DDBJ whole genome shotgun (WGS) entry which is preliminary data.</text>
</comment>
<keyword evidence="3" id="KW-1185">Reference proteome</keyword>